<organism evidence="2">
    <name type="scientific">Ananas comosus var. bracteatus</name>
    <name type="common">red pineapple</name>
    <dbReference type="NCBI Taxonomy" id="296719"/>
    <lineage>
        <taxon>Eukaryota</taxon>
        <taxon>Viridiplantae</taxon>
        <taxon>Streptophyta</taxon>
        <taxon>Embryophyta</taxon>
        <taxon>Tracheophyta</taxon>
        <taxon>Spermatophyta</taxon>
        <taxon>Magnoliopsida</taxon>
        <taxon>Liliopsida</taxon>
        <taxon>Poales</taxon>
        <taxon>Bromeliaceae</taxon>
        <taxon>Bromelioideae</taxon>
        <taxon>Ananas</taxon>
    </lineage>
</organism>
<evidence type="ECO:0000259" key="1">
    <source>
        <dbReference type="Pfam" id="PF26138"/>
    </source>
</evidence>
<evidence type="ECO:0000313" key="2">
    <source>
        <dbReference type="EMBL" id="CAD1820235.1"/>
    </source>
</evidence>
<dbReference type="InterPro" id="IPR058353">
    <property type="entry name" value="DUF8040"/>
</dbReference>
<dbReference type="AlphaFoldDB" id="A0A6V7NNU9"/>
<feature type="domain" description="DUF8040" evidence="1">
    <location>
        <begin position="132"/>
        <end position="172"/>
    </location>
</feature>
<dbReference type="Pfam" id="PF26138">
    <property type="entry name" value="DUF8040"/>
    <property type="match status" value="1"/>
</dbReference>
<gene>
    <name evidence="2" type="ORF">CB5_LOCUS3446</name>
</gene>
<dbReference type="EMBL" id="LR862140">
    <property type="protein sequence ID" value="CAD1820235.1"/>
    <property type="molecule type" value="Genomic_DNA"/>
</dbReference>
<protein>
    <recommendedName>
        <fullName evidence="1">DUF8040 domain-containing protein</fullName>
    </recommendedName>
</protein>
<sequence>MFFSLLPLLKASIMIEEHALGNNDNPALAKFRDKPFPAYNDIAFLSGSTTATGQFGMSSQMPTPTIDSSSSSSPALMGAPLYHSIFSSTTLANIMSILDDDDDYWDQVYVILFGQDFRTFSNSLHKRQCRTRPFTGHQMICDILNGHPDRGYDHFRMTTTTFVALCDVLVARG</sequence>
<name>A0A6V7NNU9_ANACO</name>
<reference evidence="2" key="1">
    <citation type="submission" date="2020-07" db="EMBL/GenBank/DDBJ databases">
        <authorList>
            <person name="Lin J."/>
        </authorList>
    </citation>
    <scope>NUCLEOTIDE SEQUENCE</scope>
</reference>
<proteinExistence type="predicted"/>
<accession>A0A6V7NNU9</accession>